<dbReference type="EMBL" id="CP018622">
    <property type="protein sequence ID" value="AUJ25838.1"/>
    <property type="molecule type" value="Genomic_DNA"/>
</dbReference>
<name>A0A2K9J1K9_9BACI</name>
<gene>
    <name evidence="1" type="ORF">A21D_02792</name>
</gene>
<evidence type="ECO:0000313" key="2">
    <source>
        <dbReference type="Proteomes" id="UP000234237"/>
    </source>
</evidence>
<evidence type="ECO:0000313" key="1">
    <source>
        <dbReference type="EMBL" id="AUJ25838.1"/>
    </source>
</evidence>
<accession>A0A2K9J1K9</accession>
<dbReference type="Proteomes" id="UP000234237">
    <property type="component" value="Chromosome"/>
</dbReference>
<sequence length="140" mass="16664">MYCISKQHTYVKNYPPFEMLIKTDKNGNSTPLIDDDVVLTVLDDNKYEITCGNKLIAQGIYENIFQTVDSLRRFGVPRPDIAVYTHERRRVRRKYDLFEEEIRPITVRVGRLDGEEIEWQATELQRPERQKKDEWQEELG</sequence>
<dbReference type="STRING" id="302167.GCA_900166595_01621"/>
<protein>
    <submittedName>
        <fullName evidence="1">Uncharacterized protein</fullName>
    </submittedName>
</protein>
<organism evidence="1 2">
    <name type="scientific">Virgibacillus dokdonensis</name>
    <dbReference type="NCBI Taxonomy" id="302167"/>
    <lineage>
        <taxon>Bacteria</taxon>
        <taxon>Bacillati</taxon>
        <taxon>Bacillota</taxon>
        <taxon>Bacilli</taxon>
        <taxon>Bacillales</taxon>
        <taxon>Bacillaceae</taxon>
        <taxon>Virgibacillus</taxon>
    </lineage>
</organism>
<dbReference type="KEGG" id="vpn:A21D_02792"/>
<dbReference type="AlphaFoldDB" id="A0A2K9J1K9"/>
<proteinExistence type="predicted"/>
<reference evidence="2" key="1">
    <citation type="submission" date="2016-11" db="EMBL/GenBank/DDBJ databases">
        <title>Complete genome sequence of Virgibacillus pantothenticus 21D, a halophilic bacterium isolated from the deep hypersaline anoxic basin Discovery in the Mediterranean Sea.</title>
        <authorList>
            <person name="Zeaiter Z."/>
            <person name="Booth J.M."/>
            <person name="Prosdocimi E.M."/>
            <person name="Mapelli F."/>
            <person name="Fusi M."/>
            <person name="Daffonchio D."/>
            <person name="Borin S."/>
            <person name="Crotti E."/>
        </authorList>
    </citation>
    <scope>NUCLEOTIDE SEQUENCE [LARGE SCALE GENOMIC DNA]</scope>
    <source>
        <strain evidence="2">21D</strain>
    </source>
</reference>